<gene>
    <name evidence="2" type="ORF">IEQ34_015881</name>
</gene>
<keyword evidence="1" id="KW-0472">Membrane</keyword>
<evidence type="ECO:0000256" key="1">
    <source>
        <dbReference type="SAM" id="Phobius"/>
    </source>
</evidence>
<name>A0AAV7G206_DENCH</name>
<evidence type="ECO:0000313" key="3">
    <source>
        <dbReference type="Proteomes" id="UP000775213"/>
    </source>
</evidence>
<sequence length="84" mass="10039">MAVMAKCLQPIIILVLVLVAIKIFGRHGFWWRKEKKRDHSMLEQSSINCKNTSHIYLSQYKTFRLYAPFRNLIYITDPESWSTY</sequence>
<dbReference type="Proteomes" id="UP000775213">
    <property type="component" value="Unassembled WGS sequence"/>
</dbReference>
<organism evidence="2 3">
    <name type="scientific">Dendrobium chrysotoxum</name>
    <name type="common">Orchid</name>
    <dbReference type="NCBI Taxonomy" id="161865"/>
    <lineage>
        <taxon>Eukaryota</taxon>
        <taxon>Viridiplantae</taxon>
        <taxon>Streptophyta</taxon>
        <taxon>Embryophyta</taxon>
        <taxon>Tracheophyta</taxon>
        <taxon>Spermatophyta</taxon>
        <taxon>Magnoliopsida</taxon>
        <taxon>Liliopsida</taxon>
        <taxon>Asparagales</taxon>
        <taxon>Orchidaceae</taxon>
        <taxon>Epidendroideae</taxon>
        <taxon>Malaxideae</taxon>
        <taxon>Dendrobiinae</taxon>
        <taxon>Dendrobium</taxon>
    </lineage>
</organism>
<keyword evidence="1" id="KW-0812">Transmembrane</keyword>
<dbReference type="EMBL" id="JAGFBR010000014">
    <property type="protein sequence ID" value="KAH0455849.1"/>
    <property type="molecule type" value="Genomic_DNA"/>
</dbReference>
<protein>
    <submittedName>
        <fullName evidence="2">Uncharacterized protein</fullName>
    </submittedName>
</protein>
<reference evidence="2 3" key="1">
    <citation type="journal article" date="2021" name="Hortic Res">
        <title>Chromosome-scale assembly of the Dendrobium chrysotoxum genome enhances the understanding of orchid evolution.</title>
        <authorList>
            <person name="Zhang Y."/>
            <person name="Zhang G.Q."/>
            <person name="Zhang D."/>
            <person name="Liu X.D."/>
            <person name="Xu X.Y."/>
            <person name="Sun W.H."/>
            <person name="Yu X."/>
            <person name="Zhu X."/>
            <person name="Wang Z.W."/>
            <person name="Zhao X."/>
            <person name="Zhong W.Y."/>
            <person name="Chen H."/>
            <person name="Yin W.L."/>
            <person name="Huang T."/>
            <person name="Niu S.C."/>
            <person name="Liu Z.J."/>
        </authorList>
    </citation>
    <scope>NUCLEOTIDE SEQUENCE [LARGE SCALE GENOMIC DNA]</scope>
    <source>
        <strain evidence="2">Lindl</strain>
    </source>
</reference>
<feature type="transmembrane region" description="Helical" evidence="1">
    <location>
        <begin position="12"/>
        <end position="31"/>
    </location>
</feature>
<dbReference type="AlphaFoldDB" id="A0AAV7G206"/>
<comment type="caution">
    <text evidence="2">The sequence shown here is derived from an EMBL/GenBank/DDBJ whole genome shotgun (WGS) entry which is preliminary data.</text>
</comment>
<keyword evidence="3" id="KW-1185">Reference proteome</keyword>
<keyword evidence="1" id="KW-1133">Transmembrane helix</keyword>
<proteinExistence type="predicted"/>
<accession>A0AAV7G206</accession>
<evidence type="ECO:0000313" key="2">
    <source>
        <dbReference type="EMBL" id="KAH0455849.1"/>
    </source>
</evidence>